<feature type="domain" description="Calx-beta" evidence="6">
    <location>
        <begin position="286"/>
        <end position="380"/>
    </location>
</feature>
<keyword evidence="2" id="KW-0677">Repeat</keyword>
<keyword evidence="4" id="KW-0406">Ion transport</keyword>
<dbReference type="Proteomes" id="UP001218362">
    <property type="component" value="Chromosome"/>
</dbReference>
<evidence type="ECO:0000259" key="6">
    <source>
        <dbReference type="SMART" id="SM00237"/>
    </source>
</evidence>
<dbReference type="GO" id="GO:0030001">
    <property type="term" value="P:metal ion transport"/>
    <property type="evidence" value="ECO:0007669"/>
    <property type="project" value="TreeGrafter"/>
</dbReference>
<dbReference type="Pfam" id="PF03160">
    <property type="entry name" value="Calx-beta"/>
    <property type="match status" value="8"/>
</dbReference>
<dbReference type="SMART" id="SM00237">
    <property type="entry name" value="Calx_beta"/>
    <property type="match status" value="8"/>
</dbReference>
<dbReference type="EMBL" id="CP119316">
    <property type="protein sequence ID" value="WEK46398.1"/>
    <property type="molecule type" value="Genomic_DNA"/>
</dbReference>
<dbReference type="SUPFAM" id="SSF141072">
    <property type="entry name" value="CalX-like"/>
    <property type="match status" value="8"/>
</dbReference>
<reference evidence="7" key="1">
    <citation type="submission" date="2023-03" db="EMBL/GenBank/DDBJ databases">
        <title>Andean soil-derived lignocellulolytic bacterial consortium as a source of novel taxa and putative plastic-active enzymes.</title>
        <authorList>
            <person name="Diaz-Garcia L."/>
            <person name="Chuvochina M."/>
            <person name="Feuerriegel G."/>
            <person name="Bunk B."/>
            <person name="Sproer C."/>
            <person name="Streit W.R."/>
            <person name="Rodriguez L.M."/>
            <person name="Overmann J."/>
            <person name="Jimenez D.J."/>
        </authorList>
    </citation>
    <scope>NUCLEOTIDE SEQUENCE</scope>
    <source>
        <strain evidence="7">MAG 26</strain>
    </source>
</reference>
<evidence type="ECO:0000256" key="2">
    <source>
        <dbReference type="ARBA" id="ARBA00022737"/>
    </source>
</evidence>
<dbReference type="KEGG" id="acob:P0Y56_15520"/>
<feature type="domain" description="Calx-beta" evidence="6">
    <location>
        <begin position="717"/>
        <end position="811"/>
    </location>
</feature>
<proteinExistence type="predicted"/>
<keyword evidence="4" id="KW-0813">Transport</keyword>
<dbReference type="GO" id="GO:0016020">
    <property type="term" value="C:membrane"/>
    <property type="evidence" value="ECO:0007669"/>
    <property type="project" value="InterPro"/>
</dbReference>
<gene>
    <name evidence="7" type="ORF">P0Y56_15520</name>
</gene>
<sequence>MGNKRLSVARAIGFFVAASLPSSLLASETITYTYDARGQVVGVDRSGTVNNGQSVDITYDKAGNRTNYTATGASTTADLSIGNATATEGGDLVFTVTRSGVTSIAASASYATADVTALAGSDYTAASGTVSFASGETSKTITVATTDDAAIESAETMTVTLSGASGGAAIASATGTGTITDNDTPPSISVSDATATEGSNLSFTVTLSAVSGNTVTVAYASADGTANAGTDYTAASGTLSFAPGEISKTVAVTTTTDSYVESAESMSLGLSSPTNATIADGSGAGTINDDGDPDVTFSISDASITEGGNLTFLVTKSGLTLSTVSVSYATSNGTATAGSDYTATSGTLSFNLLEYIKTITVPTTDDTVQEALETLNLTLSSPTGGAGLTDYVGVGSITDNDSPTLAIADASTTEGGTLSFTVTRGGDSSSAVSVSYATSNGTATAGSDYTATSGTLSFASGETTKTISVSTTDDAASESAETLTVTLSSPVGATLADATATGTIADNDTPAQFAIGNASVAEGGTLSFTVTRSNNTAIAASVNYATANGTATAGSDYTAASGTLSFAAGETSKAVTVTTTNDSTTESDETLTVTLSSPSSGATITTATGTGTILDNDGALLAIGAASATEGGALTFTVTRSNVTTTAVTVNYATSGTTATSGTDFTATSGTLSFAAGQTSKTITVSTINDTEIEDAETLKVTLSSPSSGATITTAVGVGTINDNDTGLSINNRTVTEGTAFTFTVTRAGVTTGSTSVNYATSNVTATAGSDYTATSGTLTFAAGETTKTITVNTINDSLAEADETLNVTLSSPTGGAVLTDALGVGTIESDELGFLISDESHNESGSFTFTVTKVGTATGTTTVNYATSNGTATAGSDYTAKSGTLSFAASITSKTFTVSITSDTVAESDETVIVTLSSPSAGTLIDATGVGTILDND</sequence>
<dbReference type="GO" id="GO:0007154">
    <property type="term" value="P:cell communication"/>
    <property type="evidence" value="ECO:0007669"/>
    <property type="project" value="InterPro"/>
</dbReference>
<evidence type="ECO:0000256" key="1">
    <source>
        <dbReference type="ARBA" id="ARBA00022729"/>
    </source>
</evidence>
<dbReference type="PANTHER" id="PTHR11878">
    <property type="entry name" value="SODIUM/CALCIUM EXCHANGER"/>
    <property type="match status" value="1"/>
</dbReference>
<dbReference type="PANTHER" id="PTHR11878:SF65">
    <property type="entry name" value="NA_CA-EXCHANGE PROTEIN, ISOFORM G"/>
    <property type="match status" value="1"/>
</dbReference>
<evidence type="ECO:0000256" key="5">
    <source>
        <dbReference type="SAM" id="SignalP"/>
    </source>
</evidence>
<feature type="domain" description="Calx-beta" evidence="6">
    <location>
        <begin position="392"/>
        <end position="488"/>
    </location>
</feature>
<dbReference type="InterPro" id="IPR038081">
    <property type="entry name" value="CalX-like_sf"/>
</dbReference>
<accession>A0AAJ5X6B0</accession>
<feature type="signal peptide" evidence="5">
    <location>
        <begin position="1"/>
        <end position="26"/>
    </location>
</feature>
<evidence type="ECO:0000256" key="3">
    <source>
        <dbReference type="ARBA" id="ARBA00022837"/>
    </source>
</evidence>
<evidence type="ECO:0000256" key="4">
    <source>
        <dbReference type="ARBA" id="ARBA00023065"/>
    </source>
</evidence>
<feature type="domain" description="Calx-beta" evidence="6">
    <location>
        <begin position="70"/>
        <end position="162"/>
    </location>
</feature>
<organism evidence="7 8">
    <name type="scientific">Candidatus Andeanibacterium colombiense</name>
    <dbReference type="NCBI Taxonomy" id="3121345"/>
    <lineage>
        <taxon>Bacteria</taxon>
        <taxon>Pseudomonadati</taxon>
        <taxon>Pseudomonadota</taxon>
        <taxon>Alphaproteobacteria</taxon>
        <taxon>Sphingomonadales</taxon>
        <taxon>Sphingomonadaceae</taxon>
        <taxon>Candidatus Andeanibacterium</taxon>
    </lineage>
</organism>
<name>A0AAJ5X6B0_9SPHN</name>
<feature type="domain" description="Calx-beta" evidence="6">
    <location>
        <begin position="609"/>
        <end position="704"/>
    </location>
</feature>
<feature type="domain" description="Calx-beta" evidence="6">
    <location>
        <begin position="823"/>
        <end position="918"/>
    </location>
</feature>
<dbReference type="AlphaFoldDB" id="A0AAJ5X6B0"/>
<dbReference type="InterPro" id="IPR051171">
    <property type="entry name" value="CaCA"/>
</dbReference>
<feature type="chain" id="PRO_5042529286" evidence="5">
    <location>
        <begin position="27"/>
        <end position="938"/>
    </location>
</feature>
<dbReference type="InterPro" id="IPR003644">
    <property type="entry name" value="Calx_beta"/>
</dbReference>
<keyword evidence="1 5" id="KW-0732">Signal</keyword>
<evidence type="ECO:0000313" key="8">
    <source>
        <dbReference type="Proteomes" id="UP001218362"/>
    </source>
</evidence>
<feature type="domain" description="Calx-beta" evidence="6">
    <location>
        <begin position="175"/>
        <end position="271"/>
    </location>
</feature>
<protein>
    <submittedName>
        <fullName evidence="7">Calx-beta domain-containing protein</fullName>
    </submittedName>
</protein>
<evidence type="ECO:0000313" key="7">
    <source>
        <dbReference type="EMBL" id="WEK46398.1"/>
    </source>
</evidence>
<feature type="domain" description="Calx-beta" evidence="6">
    <location>
        <begin position="500"/>
        <end position="596"/>
    </location>
</feature>
<keyword evidence="3" id="KW-0106">Calcium</keyword>
<dbReference type="Gene3D" id="2.60.40.2030">
    <property type="match status" value="8"/>
</dbReference>